<name>A0A0B6Y2H5_9EUPU</name>
<organism evidence="2">
    <name type="scientific">Arion vulgaris</name>
    <dbReference type="NCBI Taxonomy" id="1028688"/>
    <lineage>
        <taxon>Eukaryota</taxon>
        <taxon>Metazoa</taxon>
        <taxon>Spiralia</taxon>
        <taxon>Lophotrochozoa</taxon>
        <taxon>Mollusca</taxon>
        <taxon>Gastropoda</taxon>
        <taxon>Heterobranchia</taxon>
        <taxon>Euthyneura</taxon>
        <taxon>Panpulmonata</taxon>
        <taxon>Eupulmonata</taxon>
        <taxon>Stylommatophora</taxon>
        <taxon>Helicina</taxon>
        <taxon>Arionoidea</taxon>
        <taxon>Arionidae</taxon>
        <taxon>Arion</taxon>
    </lineage>
</organism>
<feature type="compositionally biased region" description="Basic residues" evidence="1">
    <location>
        <begin position="19"/>
        <end position="33"/>
    </location>
</feature>
<proteinExistence type="predicted"/>
<sequence>STSDNRPPTPNSAPAKLSGVKRGHVSKRDKRKLAQSGRKLQNFSKPSSSITTRAETSLIMASHTSVIKSTNTTQTAKLHTSMNFGKIISEMNFKDDNITKLTSSVSAQTSALSKDVQTKTVKISNDTVS</sequence>
<gene>
    <name evidence="2" type="primary">ORF9688</name>
</gene>
<evidence type="ECO:0000256" key="1">
    <source>
        <dbReference type="SAM" id="MobiDB-lite"/>
    </source>
</evidence>
<evidence type="ECO:0000313" key="2">
    <source>
        <dbReference type="EMBL" id="CEK50036.1"/>
    </source>
</evidence>
<dbReference type="EMBL" id="HACG01003171">
    <property type="protein sequence ID" value="CEK50036.1"/>
    <property type="molecule type" value="Transcribed_RNA"/>
</dbReference>
<feature type="region of interest" description="Disordered" evidence="1">
    <location>
        <begin position="1"/>
        <end position="52"/>
    </location>
</feature>
<reference evidence="2" key="1">
    <citation type="submission" date="2014-12" db="EMBL/GenBank/DDBJ databases">
        <title>Insight into the proteome of Arion vulgaris.</title>
        <authorList>
            <person name="Aradska J."/>
            <person name="Bulat T."/>
            <person name="Smidak R."/>
            <person name="Sarate P."/>
            <person name="Gangsoo J."/>
            <person name="Sialana F."/>
            <person name="Bilban M."/>
            <person name="Lubec G."/>
        </authorList>
    </citation>
    <scope>NUCLEOTIDE SEQUENCE</scope>
    <source>
        <tissue evidence="2">Skin</tissue>
    </source>
</reference>
<accession>A0A0B6Y2H5</accession>
<feature type="non-terminal residue" evidence="2">
    <location>
        <position position="129"/>
    </location>
</feature>
<dbReference type="AlphaFoldDB" id="A0A0B6Y2H5"/>
<protein>
    <submittedName>
        <fullName evidence="2">Uncharacterized protein</fullName>
    </submittedName>
</protein>
<feature type="non-terminal residue" evidence="2">
    <location>
        <position position="1"/>
    </location>
</feature>
<feature type="compositionally biased region" description="Polar residues" evidence="1">
    <location>
        <begin position="38"/>
        <end position="52"/>
    </location>
</feature>